<dbReference type="OrthoDB" id="5102063at2759"/>
<dbReference type="EMBL" id="PDNB01000024">
    <property type="protein sequence ID" value="PGH15587.1"/>
    <property type="molecule type" value="Genomic_DNA"/>
</dbReference>
<dbReference type="InterPro" id="IPR004303">
    <property type="entry name" value="PAD"/>
</dbReference>
<dbReference type="GO" id="GO:0005509">
    <property type="term" value="F:calcium ion binding"/>
    <property type="evidence" value="ECO:0007669"/>
    <property type="project" value="InterPro"/>
</dbReference>
<dbReference type="AlphaFoldDB" id="A0A2B7Y4I0"/>
<organism evidence="2 3">
    <name type="scientific">Helicocarpus griseus UAMH5409</name>
    <dbReference type="NCBI Taxonomy" id="1447875"/>
    <lineage>
        <taxon>Eukaryota</taxon>
        <taxon>Fungi</taxon>
        <taxon>Dikarya</taxon>
        <taxon>Ascomycota</taxon>
        <taxon>Pezizomycotina</taxon>
        <taxon>Eurotiomycetes</taxon>
        <taxon>Eurotiomycetidae</taxon>
        <taxon>Onygenales</taxon>
        <taxon>Ajellomycetaceae</taxon>
        <taxon>Helicocarpus</taxon>
    </lineage>
</organism>
<proteinExistence type="predicted"/>
<evidence type="ECO:0000313" key="3">
    <source>
        <dbReference type="Proteomes" id="UP000223968"/>
    </source>
</evidence>
<protein>
    <recommendedName>
        <fullName evidence="1">Protein-arginine deiminase C-terminal domain-containing protein</fullName>
    </recommendedName>
</protein>
<name>A0A2B7Y4I0_9EURO</name>
<dbReference type="PANTHER" id="PTHR10837">
    <property type="entry name" value="PEPTIDYLARGININE DEIMINASE"/>
    <property type="match status" value="1"/>
</dbReference>
<dbReference type="InterPro" id="IPR036556">
    <property type="entry name" value="PAD_central_sf"/>
</dbReference>
<keyword evidence="3" id="KW-1185">Reference proteome</keyword>
<dbReference type="GO" id="GO:0005737">
    <property type="term" value="C:cytoplasm"/>
    <property type="evidence" value="ECO:0007669"/>
    <property type="project" value="InterPro"/>
</dbReference>
<comment type="caution">
    <text evidence="2">The sequence shown here is derived from an EMBL/GenBank/DDBJ whole genome shotgun (WGS) entry which is preliminary data.</text>
</comment>
<sequence length="503" mass="55102">MAFLCFSTALGLQADIRADSNRDGKVDLDGSTDLVHKSTISNDTGAIFLANIGDIDCRCSKLALQGQAPSNEELAVCNDASDNVQRSPRYMAPLLTVPIPDLSPSAYATITVSDATARRNVRIFRREGSQWLFTPDDHTFNATQLEGGLELGIDSRDTRRPGGWDGRATVHFIVHDQEDTSVDSVKLRIALVLTHHHSESVHEILTTAGNNTDNGDFFLDRFVSAFETAHVEMDVHAPLFKFNASDDRWAQDFFEPGYTSMPGPDGPITLRIMIRSAQDDRVAGRQVFEYLRGSGTGAVQHLGGPRDEINSMGNLETIPPYSFNGKEYPAGRIILGSHGSQKLHIMEYLQAQEVQDPLLLDTDWLAIGHVDEIIQFLPANNSLGWVMLFSDPENGLGLLRRAQSAGHGGVRAFSRQNDTEGNPSDLFGINGGLHGVPSYTIDDLLSQSNLVEANARFSKHIKANINLLKRETGITDADIYSVPAVFRTGLTFPLNAGKACKER</sequence>
<dbReference type="GO" id="GO:0004668">
    <property type="term" value="F:protein-arginine deiminase activity"/>
    <property type="evidence" value="ECO:0007669"/>
    <property type="project" value="InterPro"/>
</dbReference>
<dbReference type="PANTHER" id="PTHR10837:SF8">
    <property type="entry name" value="PROTEIN-ARGININE DEIMINASE"/>
    <property type="match status" value="1"/>
</dbReference>
<dbReference type="Gene3D" id="3.75.10.10">
    <property type="entry name" value="L-arginine/glycine Amidinotransferase, Chain A"/>
    <property type="match status" value="1"/>
</dbReference>
<gene>
    <name evidence="2" type="ORF">AJ79_02369</name>
</gene>
<dbReference type="Pfam" id="PF03068">
    <property type="entry name" value="PAD"/>
    <property type="match status" value="1"/>
</dbReference>
<evidence type="ECO:0000313" key="2">
    <source>
        <dbReference type="EMBL" id="PGH15587.1"/>
    </source>
</evidence>
<dbReference type="InterPro" id="IPR013530">
    <property type="entry name" value="PAD_C"/>
</dbReference>
<feature type="domain" description="Protein-arginine deiminase C-terminal" evidence="1">
    <location>
        <begin position="181"/>
        <end position="488"/>
    </location>
</feature>
<dbReference type="SUPFAM" id="SSF110083">
    <property type="entry name" value="Peptidylarginine deiminase Pad4, middle domain"/>
    <property type="match status" value="1"/>
</dbReference>
<dbReference type="SUPFAM" id="SSF55909">
    <property type="entry name" value="Pentein"/>
    <property type="match status" value="1"/>
</dbReference>
<evidence type="ECO:0000259" key="1">
    <source>
        <dbReference type="Pfam" id="PF03068"/>
    </source>
</evidence>
<dbReference type="Proteomes" id="UP000223968">
    <property type="component" value="Unassembled WGS sequence"/>
</dbReference>
<reference evidence="2 3" key="1">
    <citation type="submission" date="2017-10" db="EMBL/GenBank/DDBJ databases">
        <title>Comparative genomics in systemic dimorphic fungi from Ajellomycetaceae.</title>
        <authorList>
            <person name="Munoz J.F."/>
            <person name="Mcewen J.G."/>
            <person name="Clay O.K."/>
            <person name="Cuomo C.A."/>
        </authorList>
    </citation>
    <scope>NUCLEOTIDE SEQUENCE [LARGE SCALE GENOMIC DNA]</scope>
    <source>
        <strain evidence="2 3">UAMH5409</strain>
    </source>
</reference>
<accession>A0A2B7Y4I0</accession>
<dbReference type="STRING" id="1447875.A0A2B7Y4I0"/>